<evidence type="ECO:0000256" key="1">
    <source>
        <dbReference type="SAM" id="MobiDB-lite"/>
    </source>
</evidence>
<dbReference type="AlphaFoldDB" id="A0AAD7U0L8"/>
<name>A0AAD7U0L8_9APHY</name>
<proteinExistence type="predicted"/>
<comment type="caution">
    <text evidence="2">The sequence shown here is derived from an EMBL/GenBank/DDBJ whole genome shotgun (WGS) entry which is preliminary data.</text>
</comment>
<gene>
    <name evidence="2" type="ORF">ONZ51_g2149</name>
</gene>
<accession>A0AAD7U0L8</accession>
<dbReference type="Proteomes" id="UP001215151">
    <property type="component" value="Unassembled WGS sequence"/>
</dbReference>
<keyword evidence="3" id="KW-1185">Reference proteome</keyword>
<reference evidence="2" key="1">
    <citation type="submission" date="2022-11" db="EMBL/GenBank/DDBJ databases">
        <title>Genome Sequence of Cubamyces cubensis.</title>
        <authorList>
            <person name="Buettner E."/>
        </authorList>
    </citation>
    <scope>NUCLEOTIDE SEQUENCE</scope>
    <source>
        <strain evidence="2">MPL-01</strain>
    </source>
</reference>
<organism evidence="2 3">
    <name type="scientific">Trametes cubensis</name>
    <dbReference type="NCBI Taxonomy" id="1111947"/>
    <lineage>
        <taxon>Eukaryota</taxon>
        <taxon>Fungi</taxon>
        <taxon>Dikarya</taxon>
        <taxon>Basidiomycota</taxon>
        <taxon>Agaricomycotina</taxon>
        <taxon>Agaricomycetes</taxon>
        <taxon>Polyporales</taxon>
        <taxon>Polyporaceae</taxon>
        <taxon>Trametes</taxon>
    </lineage>
</organism>
<evidence type="ECO:0000313" key="3">
    <source>
        <dbReference type="Proteomes" id="UP001215151"/>
    </source>
</evidence>
<evidence type="ECO:0000313" key="2">
    <source>
        <dbReference type="EMBL" id="KAJ8494667.1"/>
    </source>
</evidence>
<dbReference type="EMBL" id="JAPEVG010000033">
    <property type="protein sequence ID" value="KAJ8494667.1"/>
    <property type="molecule type" value="Genomic_DNA"/>
</dbReference>
<sequence length="151" mass="16293">MRPVLTVSPPLPDWSDHAALCLLTHYHAGTMEHDGAHRPFPAEPSCARPQRQPARPASALDRVLNSIMREVDGQTAQVRAFYGPPWLSGSPTNVYVGTHLPDMGNCAYAAVYWGPNHSSNWAAAAPGIPSTSRACILALLYAVRVADPSRV</sequence>
<protein>
    <submittedName>
        <fullName evidence="2">Uncharacterized protein</fullName>
    </submittedName>
</protein>
<feature type="region of interest" description="Disordered" evidence="1">
    <location>
        <begin position="34"/>
        <end position="54"/>
    </location>
</feature>